<dbReference type="SUPFAM" id="SSF51182">
    <property type="entry name" value="RmlC-like cupins"/>
    <property type="match status" value="1"/>
</dbReference>
<dbReference type="Proteomes" id="UP000524246">
    <property type="component" value="Unassembled WGS sequence"/>
</dbReference>
<dbReference type="InterPro" id="IPR011051">
    <property type="entry name" value="RmlC_Cupin_sf"/>
</dbReference>
<comment type="caution">
    <text evidence="1">The sequence shown here is derived from an EMBL/GenBank/DDBJ whole genome shotgun (WGS) entry which is preliminary data.</text>
</comment>
<dbReference type="EMBL" id="JAAZON010000202">
    <property type="protein sequence ID" value="NMC62467.1"/>
    <property type="molecule type" value="Genomic_DNA"/>
</dbReference>
<organism evidence="1 2">
    <name type="scientific">SAR324 cluster bacterium</name>
    <dbReference type="NCBI Taxonomy" id="2024889"/>
    <lineage>
        <taxon>Bacteria</taxon>
        <taxon>Deltaproteobacteria</taxon>
        <taxon>SAR324 cluster</taxon>
    </lineage>
</organism>
<evidence type="ECO:0000313" key="1">
    <source>
        <dbReference type="EMBL" id="NMC62467.1"/>
    </source>
</evidence>
<reference evidence="1 2" key="1">
    <citation type="journal article" date="2020" name="Biotechnol. Biofuels">
        <title>New insights from the biogas microbiome by comprehensive genome-resolved metagenomics of nearly 1600 species originating from multiple anaerobic digesters.</title>
        <authorList>
            <person name="Campanaro S."/>
            <person name="Treu L."/>
            <person name="Rodriguez-R L.M."/>
            <person name="Kovalovszki A."/>
            <person name="Ziels R.M."/>
            <person name="Maus I."/>
            <person name="Zhu X."/>
            <person name="Kougias P.G."/>
            <person name="Basile A."/>
            <person name="Luo G."/>
            <person name="Schluter A."/>
            <person name="Konstantinidis K.T."/>
            <person name="Angelidaki I."/>
        </authorList>
    </citation>
    <scope>NUCLEOTIDE SEQUENCE [LARGE SCALE GENOMIC DNA]</scope>
    <source>
        <strain evidence="1">AS27yjCOA_65</strain>
    </source>
</reference>
<accession>A0A7X9FQS0</accession>
<name>A0A7X9FQS0_9DELT</name>
<protein>
    <recommendedName>
        <fullName evidence="3">Cupin domain-containing protein</fullName>
    </recommendedName>
</protein>
<sequence>MEVYRLDQMEKGWFVGDFSPAVLHTSDFEIAIKRYKSGDSEARHVHKVASEITVIAEGQVEMNGRVFEENSIILIAAGEPAEFRAITDALTVVVKQPSVKGDKFAI</sequence>
<dbReference type="Gene3D" id="2.60.120.10">
    <property type="entry name" value="Jelly Rolls"/>
    <property type="match status" value="1"/>
</dbReference>
<evidence type="ECO:0008006" key="3">
    <source>
        <dbReference type="Google" id="ProtNLM"/>
    </source>
</evidence>
<evidence type="ECO:0000313" key="2">
    <source>
        <dbReference type="Proteomes" id="UP000524246"/>
    </source>
</evidence>
<gene>
    <name evidence="1" type="ORF">GYA55_04795</name>
</gene>
<proteinExistence type="predicted"/>
<dbReference type="AlphaFoldDB" id="A0A7X9FQS0"/>
<dbReference type="InterPro" id="IPR014710">
    <property type="entry name" value="RmlC-like_jellyroll"/>
</dbReference>